<dbReference type="AlphaFoldDB" id="A0A2M8EWE5"/>
<dbReference type="Proteomes" id="UP000231383">
    <property type="component" value="Unassembled WGS sequence"/>
</dbReference>
<feature type="domain" description="Transketolase N-terminal" evidence="1">
    <location>
        <begin position="11"/>
        <end position="84"/>
    </location>
</feature>
<accession>A0A2M8EWE5</accession>
<organism evidence="2 3">
    <name type="scientific">Candidatus Roizmanbacteria bacterium CG_4_9_14_0_2_um_filter_39_13</name>
    <dbReference type="NCBI Taxonomy" id="1974839"/>
    <lineage>
        <taxon>Bacteria</taxon>
        <taxon>Candidatus Roizmaniibacteriota</taxon>
    </lineage>
</organism>
<dbReference type="InterPro" id="IPR029061">
    <property type="entry name" value="THDP-binding"/>
</dbReference>
<protein>
    <submittedName>
        <fullName evidence="2">Transketolase</fullName>
    </submittedName>
</protein>
<name>A0A2M8EWE5_9BACT</name>
<dbReference type="Gene3D" id="3.40.50.970">
    <property type="match status" value="1"/>
</dbReference>
<comment type="caution">
    <text evidence="2">The sequence shown here is derived from an EMBL/GenBank/DDBJ whole genome shotgun (WGS) entry which is preliminary data.</text>
</comment>
<feature type="non-terminal residue" evidence="2">
    <location>
        <position position="97"/>
    </location>
</feature>
<gene>
    <name evidence="2" type="ORF">CO051_07090</name>
</gene>
<dbReference type="InterPro" id="IPR005474">
    <property type="entry name" value="Transketolase_N"/>
</dbReference>
<evidence type="ECO:0000259" key="1">
    <source>
        <dbReference type="Pfam" id="PF00456"/>
    </source>
</evidence>
<evidence type="ECO:0000313" key="2">
    <source>
        <dbReference type="EMBL" id="PJC30183.1"/>
    </source>
</evidence>
<reference evidence="3" key="1">
    <citation type="submission" date="2017-09" db="EMBL/GenBank/DDBJ databases">
        <title>Depth-based differentiation of microbial function through sediment-hosted aquifers and enrichment of novel symbionts in the deep terrestrial subsurface.</title>
        <authorList>
            <person name="Probst A.J."/>
            <person name="Ladd B."/>
            <person name="Jarett J.K."/>
            <person name="Geller-Mcgrath D.E."/>
            <person name="Sieber C.M.K."/>
            <person name="Emerson J.B."/>
            <person name="Anantharaman K."/>
            <person name="Thomas B.C."/>
            <person name="Malmstrom R."/>
            <person name="Stieglmeier M."/>
            <person name="Klingl A."/>
            <person name="Woyke T."/>
            <person name="Ryan C.M."/>
            <person name="Banfield J.F."/>
        </authorList>
    </citation>
    <scope>NUCLEOTIDE SEQUENCE [LARGE SCALE GENOMIC DNA]</scope>
</reference>
<dbReference type="EMBL" id="PFSC01000185">
    <property type="protein sequence ID" value="PJC30183.1"/>
    <property type="molecule type" value="Genomic_DNA"/>
</dbReference>
<sequence>MQSFTQKIRLKVSRLRQLIVESLLPRESHHIGCSLSILDIVTVLYYSILRTNPKKPSDPDRDIFILSKGHGALAVYAVLYEKGFFSKDILMSYDRDG</sequence>
<dbReference type="PANTHER" id="PTHR47514:SF2">
    <property type="entry name" value="TRANSKETOLASE"/>
    <property type="match status" value="1"/>
</dbReference>
<dbReference type="PANTHER" id="PTHR47514">
    <property type="entry name" value="TRANSKETOLASE N-TERMINAL SECTION-RELATED"/>
    <property type="match status" value="1"/>
</dbReference>
<dbReference type="Pfam" id="PF00456">
    <property type="entry name" value="Transketolase_N"/>
    <property type="match status" value="1"/>
</dbReference>
<dbReference type="SUPFAM" id="SSF52518">
    <property type="entry name" value="Thiamin diphosphate-binding fold (THDP-binding)"/>
    <property type="match status" value="1"/>
</dbReference>
<proteinExistence type="predicted"/>
<evidence type="ECO:0000313" key="3">
    <source>
        <dbReference type="Proteomes" id="UP000231383"/>
    </source>
</evidence>